<protein>
    <submittedName>
        <fullName evidence="2">Uncharacterized protein</fullName>
    </submittedName>
</protein>
<reference evidence="2" key="1">
    <citation type="journal article" date="2019" name="Sci. Rep.">
        <title>Draft genome of Tanacetum cinerariifolium, the natural source of mosquito coil.</title>
        <authorList>
            <person name="Yamashiro T."/>
            <person name="Shiraishi A."/>
            <person name="Satake H."/>
            <person name="Nakayama K."/>
        </authorList>
    </citation>
    <scope>NUCLEOTIDE SEQUENCE</scope>
</reference>
<evidence type="ECO:0000256" key="1">
    <source>
        <dbReference type="SAM" id="MobiDB-lite"/>
    </source>
</evidence>
<accession>A0A699HJ15</accession>
<gene>
    <name evidence="2" type="ORF">Tci_403080</name>
</gene>
<sequence>MESLNSNSQERERVASVATNARQRKGKLHDIFSATSFISPVVTKCSRTKSDEHITSSSSGSYIIHVVNAYIRPANDQVPSVEVHSTAQHNVLANEQHHTDQSEPSSTWSLNVYEMVKLTPGYISSGLVHNSVSPTPYVPLSKKEYEIMFQPLFDEYFNPLLRTVSPDSAAVVALRAVDPADSPLSTTIDQDVPSASTSPTIRKFNLKSLIKSITKLIFEGVEFFDKREFTKKQAGNVQTSLTLSSAKLEIQSMVDVPIHQEDPAVQRTPLINTIISMVTNKTTSTPTPPTTEAHVQICSTSCEKYISRGV</sequence>
<comment type="caution">
    <text evidence="2">The sequence shown here is derived from an EMBL/GenBank/DDBJ whole genome shotgun (WGS) entry which is preliminary data.</text>
</comment>
<dbReference type="AlphaFoldDB" id="A0A699HJ15"/>
<organism evidence="2">
    <name type="scientific">Tanacetum cinerariifolium</name>
    <name type="common">Dalmatian daisy</name>
    <name type="synonym">Chrysanthemum cinerariifolium</name>
    <dbReference type="NCBI Taxonomy" id="118510"/>
    <lineage>
        <taxon>Eukaryota</taxon>
        <taxon>Viridiplantae</taxon>
        <taxon>Streptophyta</taxon>
        <taxon>Embryophyta</taxon>
        <taxon>Tracheophyta</taxon>
        <taxon>Spermatophyta</taxon>
        <taxon>Magnoliopsida</taxon>
        <taxon>eudicotyledons</taxon>
        <taxon>Gunneridae</taxon>
        <taxon>Pentapetalae</taxon>
        <taxon>asterids</taxon>
        <taxon>campanulids</taxon>
        <taxon>Asterales</taxon>
        <taxon>Asteraceae</taxon>
        <taxon>Asteroideae</taxon>
        <taxon>Anthemideae</taxon>
        <taxon>Anthemidinae</taxon>
        <taxon>Tanacetum</taxon>
    </lineage>
</organism>
<proteinExistence type="predicted"/>
<feature type="region of interest" description="Disordered" evidence="1">
    <location>
        <begin position="1"/>
        <end position="21"/>
    </location>
</feature>
<dbReference type="EMBL" id="BKCJ010168084">
    <property type="protein sequence ID" value="GEY31106.1"/>
    <property type="molecule type" value="Genomic_DNA"/>
</dbReference>
<evidence type="ECO:0000313" key="2">
    <source>
        <dbReference type="EMBL" id="GEY31106.1"/>
    </source>
</evidence>
<name>A0A699HJ15_TANCI</name>